<comment type="similarity">
    <text evidence="2">Belongs to the GSP F family.</text>
</comment>
<protein>
    <submittedName>
        <fullName evidence="9">Type II secretory pathway/competence component protein</fullName>
    </submittedName>
</protein>
<dbReference type="Gene3D" id="1.20.81.30">
    <property type="entry name" value="Type II secretion system (T2SS), domain F"/>
    <property type="match status" value="2"/>
</dbReference>
<evidence type="ECO:0000256" key="2">
    <source>
        <dbReference type="ARBA" id="ARBA00005745"/>
    </source>
</evidence>
<dbReference type="PANTHER" id="PTHR30012">
    <property type="entry name" value="GENERAL SECRETION PATHWAY PROTEIN"/>
    <property type="match status" value="1"/>
</dbReference>
<accession>V7HUX0</accession>
<dbReference type="EMBL" id="AWWH01000134">
    <property type="protein sequence ID" value="ETA74009.1"/>
    <property type="molecule type" value="Genomic_DNA"/>
</dbReference>
<evidence type="ECO:0000256" key="4">
    <source>
        <dbReference type="ARBA" id="ARBA00022692"/>
    </source>
</evidence>
<comment type="subcellular location">
    <subcellularLocation>
        <location evidence="1">Cell membrane</location>
        <topology evidence="1">Multi-pass membrane protein</topology>
    </subcellularLocation>
</comment>
<feature type="transmembrane region" description="Helical" evidence="7">
    <location>
        <begin position="121"/>
        <end position="143"/>
    </location>
</feature>
<evidence type="ECO:0000256" key="7">
    <source>
        <dbReference type="SAM" id="Phobius"/>
    </source>
</evidence>
<keyword evidence="10" id="KW-1185">Reference proteome</keyword>
<comment type="caution">
    <text evidence="9">The sequence shown here is derived from an EMBL/GenBank/DDBJ whole genome shotgun (WGS) entry which is preliminary data.</text>
</comment>
<reference evidence="9 10" key="1">
    <citation type="journal article" date="2014" name="Genome Announc.">
        <title>The Genome of the Predominant Equine Lactobacillus Species, Lactobacillus equi, Is Reflective of Its Lifestyle Adaptations to an Herbivorous Host.</title>
        <authorList>
            <person name="O'Donnell M.M."/>
            <person name="Harris H.M."/>
            <person name="O'Toole P.W."/>
            <person name="Ross R.P."/>
        </authorList>
    </citation>
    <scope>NUCLEOTIDE SEQUENCE [LARGE SCALE GENOMIC DNA]</scope>
    <source>
        <strain evidence="9 10">DPC 6820</strain>
    </source>
</reference>
<sequence>MVGLVEKFGKSIRRDKFRWSARQQADFFQLLGQLLETGFSLQEALLASKEMLPRQAEDIILIIDDVSQGQILSRSLKAYVGSVIFYQLQIAEQHGRLEESVIQIGKLLGRNVEQKAKLQGLLLYPIILGILLVIILAVIHLWVKPALQQIGPQQMLFSQRFHQLISGIALLIVMLILAYFVKIYLWWKKQPKLDRHLWYSQLPLVGKVYCQYSYYYLAFNLALMLKSGMDFRQICNLLLRFDQHSLLYQLGQQFESWLNNGQELAGFVQKYPFIPPEFALFFQEGLTQENLSGQLMIFAELSYQRLLKRVDRILNLIQPLLFVVIAVIIVLTYASILIPMYHNLGGLQ</sequence>
<evidence type="ECO:0000259" key="8">
    <source>
        <dbReference type="Pfam" id="PF00482"/>
    </source>
</evidence>
<dbReference type="PANTHER" id="PTHR30012:SF0">
    <property type="entry name" value="TYPE II SECRETION SYSTEM PROTEIN F-RELATED"/>
    <property type="match status" value="1"/>
</dbReference>
<evidence type="ECO:0000256" key="5">
    <source>
        <dbReference type="ARBA" id="ARBA00022989"/>
    </source>
</evidence>
<organism evidence="9 10">
    <name type="scientific">Ligilactobacillus equi DPC 6820</name>
    <dbReference type="NCBI Taxonomy" id="1392007"/>
    <lineage>
        <taxon>Bacteria</taxon>
        <taxon>Bacillati</taxon>
        <taxon>Bacillota</taxon>
        <taxon>Bacilli</taxon>
        <taxon>Lactobacillales</taxon>
        <taxon>Lactobacillaceae</taxon>
        <taxon>Ligilactobacillus</taxon>
    </lineage>
</organism>
<keyword evidence="3" id="KW-1003">Cell membrane</keyword>
<dbReference type="InterPro" id="IPR003004">
    <property type="entry name" value="GspF/PilC"/>
</dbReference>
<dbReference type="PRINTS" id="PR00812">
    <property type="entry name" value="BCTERIALGSPF"/>
</dbReference>
<dbReference type="AlphaFoldDB" id="V7HUX0"/>
<keyword evidence="5 7" id="KW-1133">Transmembrane helix</keyword>
<evidence type="ECO:0000256" key="1">
    <source>
        <dbReference type="ARBA" id="ARBA00004651"/>
    </source>
</evidence>
<feature type="transmembrane region" description="Helical" evidence="7">
    <location>
        <begin position="313"/>
        <end position="338"/>
    </location>
</feature>
<gene>
    <name evidence="9" type="ORF">LEQ_0591c</name>
</gene>
<feature type="transmembrane region" description="Helical" evidence="7">
    <location>
        <begin position="163"/>
        <end position="187"/>
    </location>
</feature>
<evidence type="ECO:0000256" key="3">
    <source>
        <dbReference type="ARBA" id="ARBA00022475"/>
    </source>
</evidence>
<name>V7HUX0_9LACO</name>
<evidence type="ECO:0000256" key="6">
    <source>
        <dbReference type="ARBA" id="ARBA00023136"/>
    </source>
</evidence>
<feature type="domain" description="Type II secretion system protein GspF" evidence="8">
    <location>
        <begin position="220"/>
        <end position="339"/>
    </location>
</feature>
<evidence type="ECO:0000313" key="9">
    <source>
        <dbReference type="EMBL" id="ETA74009.1"/>
    </source>
</evidence>
<dbReference type="InterPro" id="IPR042094">
    <property type="entry name" value="T2SS_GspF_sf"/>
</dbReference>
<evidence type="ECO:0000313" key="10">
    <source>
        <dbReference type="Proteomes" id="UP000018559"/>
    </source>
</evidence>
<dbReference type="InterPro" id="IPR018076">
    <property type="entry name" value="T2SS_GspF_dom"/>
</dbReference>
<dbReference type="Pfam" id="PF00482">
    <property type="entry name" value="T2SSF"/>
    <property type="match status" value="2"/>
</dbReference>
<feature type="domain" description="Type II secretion system protein GspF" evidence="8">
    <location>
        <begin position="27"/>
        <end position="141"/>
    </location>
</feature>
<keyword evidence="6 7" id="KW-0472">Membrane</keyword>
<keyword evidence="4 7" id="KW-0812">Transmembrane</keyword>
<dbReference type="PATRIC" id="fig|1392007.3.peg.1169"/>
<dbReference type="GO" id="GO:0005886">
    <property type="term" value="C:plasma membrane"/>
    <property type="evidence" value="ECO:0007669"/>
    <property type="project" value="UniProtKB-SubCell"/>
</dbReference>
<dbReference type="Proteomes" id="UP000018559">
    <property type="component" value="Unassembled WGS sequence"/>
</dbReference>
<proteinExistence type="inferred from homology"/>